<dbReference type="Proteomes" id="UP000465302">
    <property type="component" value="Unassembled WGS sequence"/>
</dbReference>
<dbReference type="EMBL" id="BLKS01000001">
    <property type="protein sequence ID" value="GFG53353.1"/>
    <property type="molecule type" value="Genomic_DNA"/>
</dbReference>
<sequence>MFQAQKLIAETHVASARFTGLTKPVSGAVAEVTYLDKHSVASASGISGKPLLQRAVRDRGLRSRLAVNDDESVTTMAVSVRSLRILLAGACGALFLAAPLVTAGQAAACVSGQFADPFTGQCSGGYGSYPSVNGVPCIPGKHLGTCIGFVQNMPRPGATLGP</sequence>
<evidence type="ECO:0000313" key="1">
    <source>
        <dbReference type="EMBL" id="GFG53353.1"/>
    </source>
</evidence>
<reference evidence="1 2" key="1">
    <citation type="journal article" date="2019" name="Emerg. Microbes Infect.">
        <title>Comprehensive subspecies identification of 175 nontuberculous mycobacteria species based on 7547 genomic profiles.</title>
        <authorList>
            <person name="Matsumoto Y."/>
            <person name="Kinjo T."/>
            <person name="Motooka D."/>
            <person name="Nabeya D."/>
            <person name="Jung N."/>
            <person name="Uechi K."/>
            <person name="Horii T."/>
            <person name="Iida T."/>
            <person name="Fujita J."/>
            <person name="Nakamura S."/>
        </authorList>
    </citation>
    <scope>NUCLEOTIDE SEQUENCE [LARGE SCALE GENOMIC DNA]</scope>
    <source>
        <strain evidence="1 2">JCM 6377</strain>
    </source>
</reference>
<gene>
    <name evidence="1" type="ORF">MAGR_47940</name>
</gene>
<comment type="caution">
    <text evidence="1">The sequence shown here is derived from an EMBL/GenBank/DDBJ whole genome shotgun (WGS) entry which is preliminary data.</text>
</comment>
<dbReference type="AlphaFoldDB" id="A0A7I9W6P4"/>
<protein>
    <submittedName>
        <fullName evidence="1">Uncharacterized protein</fullName>
    </submittedName>
</protein>
<organism evidence="1 2">
    <name type="scientific">Mycolicibacterium agri</name>
    <name type="common">Mycobacterium agri</name>
    <dbReference type="NCBI Taxonomy" id="36811"/>
    <lineage>
        <taxon>Bacteria</taxon>
        <taxon>Bacillati</taxon>
        <taxon>Actinomycetota</taxon>
        <taxon>Actinomycetes</taxon>
        <taxon>Mycobacteriales</taxon>
        <taxon>Mycobacteriaceae</taxon>
        <taxon>Mycolicibacterium</taxon>
    </lineage>
</organism>
<accession>A0A7I9W6P4</accession>
<name>A0A7I9W6P4_MYCAG</name>
<evidence type="ECO:0000313" key="2">
    <source>
        <dbReference type="Proteomes" id="UP000465302"/>
    </source>
</evidence>
<proteinExistence type="predicted"/>